<keyword evidence="2" id="KW-0560">Oxidoreductase</keyword>
<dbReference type="Proteomes" id="UP001215712">
    <property type="component" value="Unassembled WGS sequence"/>
</dbReference>
<accession>A0AAD6HCP8</accession>
<dbReference type="Pfam" id="PF00106">
    <property type="entry name" value="adh_short"/>
    <property type="match status" value="1"/>
</dbReference>
<dbReference type="PANTHER" id="PTHR43976">
    <property type="entry name" value="SHORT CHAIN DEHYDROGENASE"/>
    <property type="match status" value="1"/>
</dbReference>
<comment type="similarity">
    <text evidence="1">Belongs to the short-chain dehydrogenases/reductases (SDR) family.</text>
</comment>
<evidence type="ECO:0000313" key="4">
    <source>
        <dbReference type="Proteomes" id="UP001215712"/>
    </source>
</evidence>
<dbReference type="InterPro" id="IPR051911">
    <property type="entry name" value="SDR_oxidoreductase"/>
</dbReference>
<proteinExistence type="inferred from homology"/>
<dbReference type="PANTHER" id="PTHR43976:SF16">
    <property type="entry name" value="SHORT-CHAIN DEHYDROGENASE_REDUCTASE FAMILY PROTEIN"/>
    <property type="match status" value="1"/>
</dbReference>
<dbReference type="AlphaFoldDB" id="A0AAD6HCP8"/>
<evidence type="ECO:0000256" key="2">
    <source>
        <dbReference type="ARBA" id="ARBA00023002"/>
    </source>
</evidence>
<name>A0AAD6HCP8_9EURO</name>
<organism evidence="3 4">
    <name type="scientific">Penicillium malachiteum</name>
    <dbReference type="NCBI Taxonomy" id="1324776"/>
    <lineage>
        <taxon>Eukaryota</taxon>
        <taxon>Fungi</taxon>
        <taxon>Dikarya</taxon>
        <taxon>Ascomycota</taxon>
        <taxon>Pezizomycotina</taxon>
        <taxon>Eurotiomycetes</taxon>
        <taxon>Eurotiomycetidae</taxon>
        <taxon>Eurotiales</taxon>
        <taxon>Aspergillaceae</taxon>
        <taxon>Penicillium</taxon>
    </lineage>
</organism>
<evidence type="ECO:0000256" key="1">
    <source>
        <dbReference type="ARBA" id="ARBA00006484"/>
    </source>
</evidence>
<dbReference type="GO" id="GO:0016491">
    <property type="term" value="F:oxidoreductase activity"/>
    <property type="evidence" value="ECO:0007669"/>
    <property type="project" value="UniProtKB-KW"/>
</dbReference>
<evidence type="ECO:0000313" key="3">
    <source>
        <dbReference type="EMBL" id="KAJ5709052.1"/>
    </source>
</evidence>
<sequence length="301" mass="32911">MTGQLIWLITGCSSGIGEALVRAILAKGDKVIATARPKNGLSGTERLSTLAHVGAAVLELDVTFSQERLMEIAKEAWEIYGHVDVVMNNAGYMDAGTTEEYKYERPRNTEQLTNIIQTHVFGPLNLSRAFLPPMRNRMSGTLLFAGAASPYTTGPVASGYAGSKALLESMVQKMACEVEPFGVRCCVLIFGHYRTNHLSSENCVCSGRKRIPEYEELDILVQKIIKEGHGTQIGDPVKAARFIVDAVRGEGLCLGKELPMRLPVGSDAFVEVRNHCQEVLKICDEWEEIASKTSFLEGEGS</sequence>
<dbReference type="SUPFAM" id="SSF51735">
    <property type="entry name" value="NAD(P)-binding Rossmann-fold domains"/>
    <property type="match status" value="1"/>
</dbReference>
<dbReference type="Gene3D" id="3.40.50.720">
    <property type="entry name" value="NAD(P)-binding Rossmann-like Domain"/>
    <property type="match status" value="1"/>
</dbReference>
<dbReference type="PRINTS" id="PR00081">
    <property type="entry name" value="GDHRDH"/>
</dbReference>
<dbReference type="InterPro" id="IPR036291">
    <property type="entry name" value="NAD(P)-bd_dom_sf"/>
</dbReference>
<gene>
    <name evidence="3" type="ORF">N7493_010386</name>
</gene>
<dbReference type="EMBL" id="JAQJAN010000019">
    <property type="protein sequence ID" value="KAJ5709052.1"/>
    <property type="molecule type" value="Genomic_DNA"/>
</dbReference>
<dbReference type="InterPro" id="IPR002347">
    <property type="entry name" value="SDR_fam"/>
</dbReference>
<comment type="caution">
    <text evidence="3">The sequence shown here is derived from an EMBL/GenBank/DDBJ whole genome shotgun (WGS) entry which is preliminary data.</text>
</comment>
<reference evidence="3" key="1">
    <citation type="journal article" date="2023" name="IMA Fungus">
        <title>Comparative genomic study of the Penicillium genus elucidates a diverse pangenome and 15 lateral gene transfer events.</title>
        <authorList>
            <person name="Petersen C."/>
            <person name="Sorensen T."/>
            <person name="Nielsen M.R."/>
            <person name="Sondergaard T.E."/>
            <person name="Sorensen J.L."/>
            <person name="Fitzpatrick D.A."/>
            <person name="Frisvad J.C."/>
            <person name="Nielsen K.L."/>
        </authorList>
    </citation>
    <scope>NUCLEOTIDE SEQUENCE</scope>
    <source>
        <strain evidence="3">IBT 17514</strain>
    </source>
</reference>
<keyword evidence="4" id="KW-1185">Reference proteome</keyword>
<reference evidence="3" key="2">
    <citation type="submission" date="2023-01" db="EMBL/GenBank/DDBJ databases">
        <authorList>
            <person name="Petersen C."/>
        </authorList>
    </citation>
    <scope>NUCLEOTIDE SEQUENCE</scope>
    <source>
        <strain evidence="3">IBT 17514</strain>
    </source>
</reference>
<protein>
    <submittedName>
        <fullName evidence="3">Uncharacterized protein</fullName>
    </submittedName>
</protein>